<accession>A0A2C9CSW9</accession>
<dbReference type="PANTHER" id="PTHR43240:SF5">
    <property type="entry name" value="1,4-DIHYDROXY-2-NAPHTHOYL-COA THIOESTERASE 1"/>
    <property type="match status" value="1"/>
</dbReference>
<feature type="domain" description="Thioesterase" evidence="3">
    <location>
        <begin position="48"/>
        <end position="126"/>
    </location>
</feature>
<dbReference type="Gene3D" id="3.10.129.10">
    <property type="entry name" value="Hotdog Thioesterase"/>
    <property type="match status" value="1"/>
</dbReference>
<protein>
    <submittedName>
        <fullName evidence="4">Uncharacterized domain 1-containing protein</fullName>
    </submittedName>
</protein>
<evidence type="ECO:0000259" key="3">
    <source>
        <dbReference type="Pfam" id="PF03061"/>
    </source>
</evidence>
<dbReference type="RefSeq" id="WP_245851583.1">
    <property type="nucleotide sequence ID" value="NZ_OCTN01000004.1"/>
</dbReference>
<dbReference type="CDD" id="cd03443">
    <property type="entry name" value="PaaI_thioesterase"/>
    <property type="match status" value="1"/>
</dbReference>
<dbReference type="NCBIfam" id="TIGR00369">
    <property type="entry name" value="unchar_dom_1"/>
    <property type="match status" value="1"/>
</dbReference>
<dbReference type="InterPro" id="IPR003736">
    <property type="entry name" value="PAAI_dom"/>
</dbReference>
<evidence type="ECO:0000313" key="4">
    <source>
        <dbReference type="EMBL" id="SOH94357.1"/>
    </source>
</evidence>
<dbReference type="Pfam" id="PF03061">
    <property type="entry name" value="4HBT"/>
    <property type="match status" value="1"/>
</dbReference>
<comment type="similarity">
    <text evidence="1">Belongs to the thioesterase PaaI family.</text>
</comment>
<dbReference type="PANTHER" id="PTHR43240">
    <property type="entry name" value="1,4-DIHYDROXY-2-NAPHTHOYL-COA THIOESTERASE 1"/>
    <property type="match status" value="1"/>
</dbReference>
<keyword evidence="5" id="KW-1185">Reference proteome</keyword>
<dbReference type="EMBL" id="OCTN01000004">
    <property type="protein sequence ID" value="SOH94357.1"/>
    <property type="molecule type" value="Genomic_DNA"/>
</dbReference>
<dbReference type="Proteomes" id="UP000220034">
    <property type="component" value="Unassembled WGS sequence"/>
</dbReference>
<sequence length="139" mass="14862">MSVDTPRDATQMPPQSAYSALTGIELISVTPEEVICRMPVTEKLTNRNGALHGGAIMTLADNAAGTCAFINIPASKSNTTIESKTNFLRGVRVGDVVTAHCVPLHSGRTTHVLQTTMTRSDGKTVAVTTQTHLILEWTD</sequence>
<proteinExistence type="inferred from homology"/>
<dbReference type="GO" id="GO:0005829">
    <property type="term" value="C:cytosol"/>
    <property type="evidence" value="ECO:0007669"/>
    <property type="project" value="TreeGrafter"/>
</dbReference>
<evidence type="ECO:0000313" key="5">
    <source>
        <dbReference type="Proteomes" id="UP000220034"/>
    </source>
</evidence>
<organism evidence="4 5">
    <name type="scientific">Pontivivens marinum</name>
    <dbReference type="NCBI Taxonomy" id="1690039"/>
    <lineage>
        <taxon>Bacteria</taxon>
        <taxon>Pseudomonadati</taxon>
        <taxon>Pseudomonadota</taxon>
        <taxon>Alphaproteobacteria</taxon>
        <taxon>Rhodobacterales</taxon>
        <taxon>Paracoccaceae</taxon>
        <taxon>Pontivivens</taxon>
    </lineage>
</organism>
<name>A0A2C9CSW9_9RHOB</name>
<dbReference type="GO" id="GO:0061522">
    <property type="term" value="F:1,4-dihydroxy-2-naphthoyl-CoA thioesterase activity"/>
    <property type="evidence" value="ECO:0007669"/>
    <property type="project" value="TreeGrafter"/>
</dbReference>
<dbReference type="SUPFAM" id="SSF54637">
    <property type="entry name" value="Thioesterase/thiol ester dehydrase-isomerase"/>
    <property type="match status" value="1"/>
</dbReference>
<reference evidence="5" key="1">
    <citation type="submission" date="2017-09" db="EMBL/GenBank/DDBJ databases">
        <authorList>
            <person name="Varghese N."/>
            <person name="Submissions S."/>
        </authorList>
    </citation>
    <scope>NUCLEOTIDE SEQUENCE [LARGE SCALE GENOMIC DNA]</scope>
    <source>
        <strain evidence="5">C7</strain>
    </source>
</reference>
<evidence type="ECO:0000256" key="1">
    <source>
        <dbReference type="ARBA" id="ARBA00008324"/>
    </source>
</evidence>
<dbReference type="InterPro" id="IPR029069">
    <property type="entry name" value="HotDog_dom_sf"/>
</dbReference>
<dbReference type="AlphaFoldDB" id="A0A2C9CSW9"/>
<dbReference type="InterPro" id="IPR006683">
    <property type="entry name" value="Thioestr_dom"/>
</dbReference>
<evidence type="ECO:0000256" key="2">
    <source>
        <dbReference type="ARBA" id="ARBA00022801"/>
    </source>
</evidence>
<keyword evidence="2" id="KW-0378">Hydrolase</keyword>
<gene>
    <name evidence="4" type="ORF">SAMN06273572_10455</name>
</gene>